<dbReference type="InterPro" id="IPR050396">
    <property type="entry name" value="Glycosyltr_51/Transpeptidase"/>
</dbReference>
<comment type="catalytic activity">
    <reaction evidence="13">
        <text>[GlcNAc-(1-&gt;4)-Mur2Ac(oyl-L-Ala-gamma-D-Glu-L-Lys-D-Ala-D-Ala)](n)-di-trans,octa-cis-undecaprenyl diphosphate + beta-D-GlcNAc-(1-&gt;4)-Mur2Ac(oyl-L-Ala-gamma-D-Glu-L-Lys-D-Ala-D-Ala)-di-trans,octa-cis-undecaprenyl diphosphate = [GlcNAc-(1-&gt;4)-Mur2Ac(oyl-L-Ala-gamma-D-Glu-L-Lys-D-Ala-D-Ala)](n+1)-di-trans,octa-cis-undecaprenyl diphosphate + di-trans,octa-cis-undecaprenyl diphosphate + H(+)</text>
        <dbReference type="Rhea" id="RHEA:23708"/>
        <dbReference type="Rhea" id="RHEA-COMP:9602"/>
        <dbReference type="Rhea" id="RHEA-COMP:9603"/>
        <dbReference type="ChEBI" id="CHEBI:15378"/>
        <dbReference type="ChEBI" id="CHEBI:58405"/>
        <dbReference type="ChEBI" id="CHEBI:60033"/>
        <dbReference type="ChEBI" id="CHEBI:78435"/>
        <dbReference type="EC" id="2.4.99.28"/>
    </reaction>
</comment>
<evidence type="ECO:0000256" key="15">
    <source>
        <dbReference type="SAM" id="Phobius"/>
    </source>
</evidence>
<keyword evidence="15" id="KW-0472">Membrane</keyword>
<dbReference type="InterPro" id="IPR001264">
    <property type="entry name" value="Glyco_trans_51"/>
</dbReference>
<keyword evidence="10" id="KW-0511">Multifunctional enzyme</keyword>
<proteinExistence type="inferred from homology"/>
<evidence type="ECO:0000259" key="16">
    <source>
        <dbReference type="Pfam" id="PF00905"/>
    </source>
</evidence>
<keyword evidence="11" id="KW-0961">Cell wall biogenesis/degradation</keyword>
<dbReference type="SUPFAM" id="SSF53955">
    <property type="entry name" value="Lysozyme-like"/>
    <property type="match status" value="1"/>
</dbReference>
<dbReference type="RefSeq" id="WP_061546150.1">
    <property type="nucleotide sequence ID" value="NZ_MTPU01000001.1"/>
</dbReference>
<keyword evidence="4" id="KW-0645">Protease</keyword>
<gene>
    <name evidence="18" type="ORF">CENA302_00295</name>
</gene>
<dbReference type="AlphaFoldDB" id="A0A9Q5R0B0"/>
<keyword evidence="15" id="KW-1133">Transmembrane helix</keyword>
<feature type="domain" description="Penicillin-binding protein transpeptidase" evidence="16">
    <location>
        <begin position="348"/>
        <end position="616"/>
    </location>
</feature>
<dbReference type="GO" id="GO:0008658">
    <property type="term" value="F:penicillin binding"/>
    <property type="evidence" value="ECO:0007669"/>
    <property type="project" value="InterPro"/>
</dbReference>
<dbReference type="GO" id="GO:0008955">
    <property type="term" value="F:peptidoglycan glycosyltransferase activity"/>
    <property type="evidence" value="ECO:0007669"/>
    <property type="project" value="UniProtKB-EC"/>
</dbReference>
<dbReference type="InterPro" id="IPR036950">
    <property type="entry name" value="PBP_transglycosylase"/>
</dbReference>
<dbReference type="FunFam" id="1.10.3810.10:FF:000001">
    <property type="entry name" value="Penicillin-binding protein 1A"/>
    <property type="match status" value="1"/>
</dbReference>
<dbReference type="Gene3D" id="3.40.710.10">
    <property type="entry name" value="DD-peptidase/beta-lactamase superfamily"/>
    <property type="match status" value="1"/>
</dbReference>
<dbReference type="PANTHER" id="PTHR32282">
    <property type="entry name" value="BINDING PROTEIN TRANSPEPTIDASE, PUTATIVE-RELATED"/>
    <property type="match status" value="1"/>
</dbReference>
<evidence type="ECO:0000313" key="18">
    <source>
        <dbReference type="EMBL" id="OPH11445.1"/>
    </source>
</evidence>
<evidence type="ECO:0000256" key="11">
    <source>
        <dbReference type="ARBA" id="ARBA00023316"/>
    </source>
</evidence>
<evidence type="ECO:0000256" key="6">
    <source>
        <dbReference type="ARBA" id="ARBA00022679"/>
    </source>
</evidence>
<evidence type="ECO:0000256" key="1">
    <source>
        <dbReference type="ARBA" id="ARBA00007090"/>
    </source>
</evidence>
<comment type="catalytic activity">
    <reaction evidence="12">
        <text>Preferential cleavage: (Ac)2-L-Lys-D-Ala-|-D-Ala. Also transpeptidation of peptidyl-alanyl moieties that are N-acyl substituents of D-alanine.</text>
        <dbReference type="EC" id="3.4.16.4"/>
    </reaction>
</comment>
<dbReference type="Proteomes" id="UP000190056">
    <property type="component" value="Unassembled WGS sequence"/>
</dbReference>
<dbReference type="GO" id="GO:0009252">
    <property type="term" value="P:peptidoglycan biosynthetic process"/>
    <property type="evidence" value="ECO:0007669"/>
    <property type="project" value="UniProtKB-KW"/>
</dbReference>
<evidence type="ECO:0000256" key="5">
    <source>
        <dbReference type="ARBA" id="ARBA00022676"/>
    </source>
</evidence>
<comment type="similarity">
    <text evidence="1">In the C-terminal section; belongs to the transpeptidase family.</text>
</comment>
<dbReference type="Pfam" id="PF00912">
    <property type="entry name" value="Transgly"/>
    <property type="match status" value="1"/>
</dbReference>
<keyword evidence="5" id="KW-0328">Glycosyltransferase</keyword>
<evidence type="ECO:0000256" key="8">
    <source>
        <dbReference type="ARBA" id="ARBA00022960"/>
    </source>
</evidence>
<evidence type="ECO:0000256" key="13">
    <source>
        <dbReference type="ARBA" id="ARBA00049902"/>
    </source>
</evidence>
<dbReference type="SUPFAM" id="SSF56601">
    <property type="entry name" value="beta-lactamase/transpeptidase-like"/>
    <property type="match status" value="1"/>
</dbReference>
<evidence type="ECO:0000256" key="9">
    <source>
        <dbReference type="ARBA" id="ARBA00022984"/>
    </source>
</evidence>
<keyword evidence="9" id="KW-0573">Peptidoglycan synthesis</keyword>
<evidence type="ECO:0000256" key="2">
    <source>
        <dbReference type="ARBA" id="ARBA00007739"/>
    </source>
</evidence>
<comment type="similarity">
    <text evidence="2">In the N-terminal section; belongs to the glycosyltransferase 51 family.</text>
</comment>
<feature type="transmembrane region" description="Helical" evidence="15">
    <location>
        <begin position="28"/>
        <end position="55"/>
    </location>
</feature>
<reference evidence="18 19" key="1">
    <citation type="submission" date="2017-01" db="EMBL/GenBank/DDBJ databases">
        <authorList>
            <person name="Abreu V.A."/>
            <person name="Popin R.V."/>
            <person name="Rigonato J."/>
            <person name="Andreote A.P."/>
            <person name="Schaker P.C."/>
            <person name="Hoff-Risseti C."/>
            <person name="Alvarenga D.O."/>
            <person name="Varani A.M."/>
            <person name="Fiore M.F."/>
        </authorList>
    </citation>
    <scope>NUCLEOTIDE SEQUENCE [LARGE SCALE GENOMIC DNA]</scope>
    <source>
        <strain evidence="18 19">CENA302</strain>
    </source>
</reference>
<dbReference type="EMBL" id="MTPU01000001">
    <property type="protein sequence ID" value="OPH11445.1"/>
    <property type="molecule type" value="Genomic_DNA"/>
</dbReference>
<dbReference type="GO" id="GO:0008360">
    <property type="term" value="P:regulation of cell shape"/>
    <property type="evidence" value="ECO:0007669"/>
    <property type="project" value="UniProtKB-KW"/>
</dbReference>
<dbReference type="GO" id="GO:0006508">
    <property type="term" value="P:proteolysis"/>
    <property type="evidence" value="ECO:0007669"/>
    <property type="project" value="UniProtKB-KW"/>
</dbReference>
<evidence type="ECO:0000256" key="4">
    <source>
        <dbReference type="ARBA" id="ARBA00022670"/>
    </source>
</evidence>
<dbReference type="InterPro" id="IPR012338">
    <property type="entry name" value="Beta-lactam/transpept-like"/>
</dbReference>
<dbReference type="PANTHER" id="PTHR32282:SF33">
    <property type="entry name" value="PEPTIDOGLYCAN GLYCOSYLTRANSFERASE"/>
    <property type="match status" value="1"/>
</dbReference>
<evidence type="ECO:0000256" key="7">
    <source>
        <dbReference type="ARBA" id="ARBA00022801"/>
    </source>
</evidence>
<evidence type="ECO:0000256" key="14">
    <source>
        <dbReference type="SAM" id="MobiDB-lite"/>
    </source>
</evidence>
<protein>
    <submittedName>
        <fullName evidence="18">Penicillin-binding protein</fullName>
    </submittedName>
</protein>
<dbReference type="InterPro" id="IPR001460">
    <property type="entry name" value="PCN-bd_Tpept"/>
</dbReference>
<dbReference type="NCBIfam" id="TIGR02074">
    <property type="entry name" value="PBP_1a_fam"/>
    <property type="match status" value="1"/>
</dbReference>
<keyword evidence="6" id="KW-0808">Transferase</keyword>
<comment type="caution">
    <text evidence="18">The sequence shown here is derived from an EMBL/GenBank/DDBJ whole genome shotgun (WGS) entry which is preliminary data.</text>
</comment>
<dbReference type="InterPro" id="IPR023346">
    <property type="entry name" value="Lysozyme-like_dom_sf"/>
</dbReference>
<keyword evidence="3" id="KW-0121">Carboxypeptidase</keyword>
<dbReference type="Gene3D" id="1.10.3810.10">
    <property type="entry name" value="Biosynthetic peptidoglycan transglycosylase-like"/>
    <property type="match status" value="1"/>
</dbReference>
<sequence>MSSRTFTNKNSQEQVSPGFEFFKGVGQVAGATLLSVTLLSSSIIAGSLVGLAISFRNLPDVRQLRSFSPTETTFIYDIKGKLLASIHGEANRQVVPLDRISPNLKRAVLASEDGHFYSHHGINPSGVGRALVVNLVAGGVKEGGSTITMQLVKNLFLSHKRAFTRKLAEAVLAIRLEQILGKNEILEMYLNQVYWGHNNYGAQTAARTYFNKSAEFLTLGESAMMAGLIQAPEEFSPFISMKKAKQKQREVLGRMRELDWITSKEYDQAINEKITLGRIRSFQGSALPYISNTVAQELVKRFGRDALLKGGMRVQTTVDAKFQIMAESTVSRWHQDLLGKGLRKNQIALVAIDPRTHFVKALVGGVDAKASEFNRAIQAQRQPGSSFKPFVYYAAFATGKYTPDSTILDAPVSYRDGNGWYYPRNYDGGFSGAMSIRTALAQSRNIPVIKLGKSIGMNKVVETCRTLGITSPMEPVTSLPLGAIGVTPLEMASAYATFANYGWQSPATVIVRITDSSGNVILDNTPKPQRVLDSWASAATIDIMQSVVTSGTGKGAALGRPSAGKTGTTSSEKDIWYVGTVPQLTTAVWVGRDDNLQLSSGATGGGMVAPIWRDFMVQALENVPVENFKSPSQFPRPKSN</sequence>
<keyword evidence="7" id="KW-0378">Hydrolase</keyword>
<accession>A0A9Q5R0B0</accession>
<keyword evidence="8" id="KW-0133">Cell shape</keyword>
<evidence type="ECO:0000256" key="12">
    <source>
        <dbReference type="ARBA" id="ARBA00034000"/>
    </source>
</evidence>
<dbReference type="Pfam" id="PF00905">
    <property type="entry name" value="Transpeptidase"/>
    <property type="match status" value="1"/>
</dbReference>
<name>A0A9Q5R0B0_9CYAN</name>
<organism evidence="18 19">
    <name type="scientific">Cylindrospermopsis raciborskii CENA302</name>
    <dbReference type="NCBI Taxonomy" id="1170768"/>
    <lineage>
        <taxon>Bacteria</taxon>
        <taxon>Bacillati</taxon>
        <taxon>Cyanobacteriota</taxon>
        <taxon>Cyanophyceae</taxon>
        <taxon>Nostocales</taxon>
        <taxon>Aphanizomenonaceae</taxon>
        <taxon>Cylindrospermopsis</taxon>
    </lineage>
</organism>
<evidence type="ECO:0000313" key="19">
    <source>
        <dbReference type="Proteomes" id="UP000190056"/>
    </source>
</evidence>
<keyword evidence="15" id="KW-0812">Transmembrane</keyword>
<evidence type="ECO:0000256" key="10">
    <source>
        <dbReference type="ARBA" id="ARBA00023268"/>
    </source>
</evidence>
<dbReference type="GO" id="GO:0071555">
    <property type="term" value="P:cell wall organization"/>
    <property type="evidence" value="ECO:0007669"/>
    <property type="project" value="UniProtKB-KW"/>
</dbReference>
<evidence type="ECO:0000256" key="3">
    <source>
        <dbReference type="ARBA" id="ARBA00022645"/>
    </source>
</evidence>
<dbReference type="GO" id="GO:0030288">
    <property type="term" value="C:outer membrane-bounded periplasmic space"/>
    <property type="evidence" value="ECO:0007669"/>
    <property type="project" value="TreeGrafter"/>
</dbReference>
<evidence type="ECO:0000259" key="17">
    <source>
        <dbReference type="Pfam" id="PF00912"/>
    </source>
</evidence>
<feature type="region of interest" description="Disordered" evidence="14">
    <location>
        <begin position="551"/>
        <end position="570"/>
    </location>
</feature>
<dbReference type="GO" id="GO:0009002">
    <property type="term" value="F:serine-type D-Ala-D-Ala carboxypeptidase activity"/>
    <property type="evidence" value="ECO:0007669"/>
    <property type="project" value="UniProtKB-EC"/>
</dbReference>
<feature type="domain" description="Glycosyl transferase family 51" evidence="17">
    <location>
        <begin position="80"/>
        <end position="255"/>
    </location>
</feature>